<evidence type="ECO:0000259" key="1">
    <source>
        <dbReference type="PROSITE" id="PS50011"/>
    </source>
</evidence>
<feature type="domain" description="Protein kinase" evidence="1">
    <location>
        <begin position="12"/>
        <end position="369"/>
    </location>
</feature>
<dbReference type="GO" id="GO:0004672">
    <property type="term" value="F:protein kinase activity"/>
    <property type="evidence" value="ECO:0007669"/>
    <property type="project" value="InterPro"/>
</dbReference>
<sequence>MEDKKKEVGVEKTKDYFFSSGAYGCVHYPRIKCDGTQKSIRPGKRKDGLLSKLVLYDSKSKNEYLVGKKLKATSMLKNNPVVVVERKCEIKAKGVNKILRGYKKCQKVLSRKKYKKYKYVLFFSKYYESITAKQYIYDSGQFSVHKILKYFYFCVYVSNILKNFNVVHNDMHLNNVVYDKHGQFHLVDFGLSLDIDKMYSDVVEKKTLNYHHLMGSLVNHEVKWIASSIEHHILNHFIFKRRSLSSRELMYIVNNYYELFEKKKWVLDIDDYDSYKTNVYDHYHELFVNHDSIEKHIVSIITKSSHSWDMYRVALSCLNAIEHFKYDISKTNFRLDEFRQILQKCLHYNFTLRPSSEKLLKTIASLSLI</sequence>
<proteinExistence type="predicted"/>
<dbReference type="Gene3D" id="1.10.510.10">
    <property type="entry name" value="Transferase(Phosphotransferase) domain 1"/>
    <property type="match status" value="1"/>
</dbReference>
<dbReference type="GO" id="GO:0005524">
    <property type="term" value="F:ATP binding"/>
    <property type="evidence" value="ECO:0007669"/>
    <property type="project" value="InterPro"/>
</dbReference>
<accession>A0A6C0KZF9</accession>
<dbReference type="SUPFAM" id="SSF56112">
    <property type="entry name" value="Protein kinase-like (PK-like)"/>
    <property type="match status" value="1"/>
</dbReference>
<dbReference type="PROSITE" id="PS50011">
    <property type="entry name" value="PROTEIN_KINASE_DOM"/>
    <property type="match status" value="1"/>
</dbReference>
<dbReference type="Pfam" id="PF03109">
    <property type="entry name" value="ABC1"/>
    <property type="match status" value="1"/>
</dbReference>
<dbReference type="InterPro" id="IPR004147">
    <property type="entry name" value="ABC1_dom"/>
</dbReference>
<name>A0A6C0KZF9_9ZZZZ</name>
<evidence type="ECO:0000313" key="2">
    <source>
        <dbReference type="EMBL" id="QHU22621.1"/>
    </source>
</evidence>
<dbReference type="AlphaFoldDB" id="A0A6C0KZF9"/>
<organism evidence="2">
    <name type="scientific">viral metagenome</name>
    <dbReference type="NCBI Taxonomy" id="1070528"/>
    <lineage>
        <taxon>unclassified sequences</taxon>
        <taxon>metagenomes</taxon>
        <taxon>organismal metagenomes</taxon>
    </lineage>
</organism>
<dbReference type="EMBL" id="MN741013">
    <property type="protein sequence ID" value="QHU22621.1"/>
    <property type="molecule type" value="Genomic_DNA"/>
</dbReference>
<dbReference type="InterPro" id="IPR011009">
    <property type="entry name" value="Kinase-like_dom_sf"/>
</dbReference>
<protein>
    <recommendedName>
        <fullName evidence="1">Protein kinase domain-containing protein</fullName>
    </recommendedName>
</protein>
<dbReference type="InterPro" id="IPR000719">
    <property type="entry name" value="Prot_kinase_dom"/>
</dbReference>
<reference evidence="2" key="1">
    <citation type="journal article" date="2020" name="Nature">
        <title>Giant virus diversity and host interactions through global metagenomics.</title>
        <authorList>
            <person name="Schulz F."/>
            <person name="Roux S."/>
            <person name="Paez-Espino D."/>
            <person name="Jungbluth S."/>
            <person name="Walsh D.A."/>
            <person name="Denef V.J."/>
            <person name="McMahon K.D."/>
            <person name="Konstantinidis K.T."/>
            <person name="Eloe-Fadrosh E.A."/>
            <person name="Kyrpides N.C."/>
            <person name="Woyke T."/>
        </authorList>
    </citation>
    <scope>NUCLEOTIDE SEQUENCE</scope>
    <source>
        <strain evidence="2">GVMAG-S-ERX555907-102</strain>
    </source>
</reference>